<dbReference type="InParanoid" id="A0A2V0P7F2"/>
<feature type="signal peptide" evidence="2">
    <location>
        <begin position="1"/>
        <end position="24"/>
    </location>
</feature>
<keyword evidence="2" id="KW-0732">Signal</keyword>
<sequence>MGSRGLRVFPALQALLLLLSGAAAIEAPCSACLAVASELQRRLDAEKPRNHLDLRHRLDKEGKRYGKVIEYKLSELRAVELLDELCDDAAADYALVTLAGDAAGAGEGEGEEAAGEGARAWVRVKGKGSVIQKLGVSDEETAQRRELETFCGALLDRHEEGLVAALRGDEFGTEAGVAPVLCERIARRCGEGGAAEAEARLAAAIEARGAAAAKAGTVEVDLTGFGGGGGGGGEGSSVGSGSGGAEGGAGLSSDEAPIDEL</sequence>
<reference evidence="4 5" key="1">
    <citation type="journal article" date="2018" name="Sci. Rep.">
        <title>Raphidocelis subcapitata (=Pseudokirchneriella subcapitata) provides an insight into genome evolution and environmental adaptations in the Sphaeropleales.</title>
        <authorList>
            <person name="Suzuki S."/>
            <person name="Yamaguchi H."/>
            <person name="Nakajima N."/>
            <person name="Kawachi M."/>
        </authorList>
    </citation>
    <scope>NUCLEOTIDE SEQUENCE [LARGE SCALE GENOMIC DNA]</scope>
    <source>
        <strain evidence="4 5">NIES-35</strain>
    </source>
</reference>
<feature type="domain" description="DUF3456" evidence="3">
    <location>
        <begin position="29"/>
        <end position="189"/>
    </location>
</feature>
<evidence type="ECO:0000313" key="5">
    <source>
        <dbReference type="Proteomes" id="UP000247498"/>
    </source>
</evidence>
<feature type="compositionally biased region" description="Gly residues" evidence="1">
    <location>
        <begin position="226"/>
        <end position="250"/>
    </location>
</feature>
<evidence type="ECO:0000259" key="3">
    <source>
        <dbReference type="Pfam" id="PF11938"/>
    </source>
</evidence>
<dbReference type="Proteomes" id="UP000247498">
    <property type="component" value="Unassembled WGS sequence"/>
</dbReference>
<dbReference type="OrthoDB" id="192915at2759"/>
<accession>A0A2V0P7F2</accession>
<evidence type="ECO:0000256" key="2">
    <source>
        <dbReference type="SAM" id="SignalP"/>
    </source>
</evidence>
<gene>
    <name evidence="4" type="ORF">Rsub_06135</name>
</gene>
<name>A0A2V0P7F2_9CHLO</name>
<comment type="caution">
    <text evidence="4">The sequence shown here is derived from an EMBL/GenBank/DDBJ whole genome shotgun (WGS) entry which is preliminary data.</text>
</comment>
<feature type="region of interest" description="Disordered" evidence="1">
    <location>
        <begin position="226"/>
        <end position="261"/>
    </location>
</feature>
<proteinExistence type="predicted"/>
<protein>
    <recommendedName>
        <fullName evidence="3">DUF3456 domain-containing protein</fullName>
    </recommendedName>
</protein>
<feature type="chain" id="PRO_5016053199" description="DUF3456 domain-containing protein" evidence="2">
    <location>
        <begin position="25"/>
        <end position="261"/>
    </location>
</feature>
<keyword evidence="5" id="KW-1185">Reference proteome</keyword>
<dbReference type="InterPro" id="IPR021852">
    <property type="entry name" value="DUF3456"/>
</dbReference>
<organism evidence="4 5">
    <name type="scientific">Raphidocelis subcapitata</name>
    <dbReference type="NCBI Taxonomy" id="307507"/>
    <lineage>
        <taxon>Eukaryota</taxon>
        <taxon>Viridiplantae</taxon>
        <taxon>Chlorophyta</taxon>
        <taxon>core chlorophytes</taxon>
        <taxon>Chlorophyceae</taxon>
        <taxon>CS clade</taxon>
        <taxon>Sphaeropleales</taxon>
        <taxon>Selenastraceae</taxon>
        <taxon>Raphidocelis</taxon>
    </lineage>
</organism>
<dbReference type="EMBL" id="BDRX01000044">
    <property type="protein sequence ID" value="GBF93803.1"/>
    <property type="molecule type" value="Genomic_DNA"/>
</dbReference>
<evidence type="ECO:0000313" key="4">
    <source>
        <dbReference type="EMBL" id="GBF93803.1"/>
    </source>
</evidence>
<dbReference type="AlphaFoldDB" id="A0A2V0P7F2"/>
<dbReference type="STRING" id="307507.A0A2V0P7F2"/>
<dbReference type="Pfam" id="PF11938">
    <property type="entry name" value="DUF3456"/>
    <property type="match status" value="1"/>
</dbReference>
<evidence type="ECO:0000256" key="1">
    <source>
        <dbReference type="SAM" id="MobiDB-lite"/>
    </source>
</evidence>